<sequence length="101" mass="11257">MTKNLQKITQMMDQISAAYGDPAVKMQPELQALLLQAAKQLDKEGTYQLVATKLCKALALYYWGHQHNFPAAAVKLHQQLKGEAMKYDTTAAAAILLPLWL</sequence>
<dbReference type="EMBL" id="JBHTIO010000042">
    <property type="protein sequence ID" value="MFD0897860.1"/>
    <property type="molecule type" value="Genomic_DNA"/>
</dbReference>
<keyword evidence="1" id="KW-0079">Bacteriocin immunity</keyword>
<dbReference type="Gene3D" id="1.20.1440.50">
    <property type="entry name" value="Ta0600-like"/>
    <property type="match status" value="1"/>
</dbReference>
<dbReference type="InterPro" id="IPR015046">
    <property type="entry name" value="LciA_Immunity-like"/>
</dbReference>
<reference evidence="3" key="1">
    <citation type="journal article" date="2019" name="Int. J. Syst. Evol. Microbiol.">
        <title>The Global Catalogue of Microorganisms (GCM) 10K type strain sequencing project: providing services to taxonomists for standard genome sequencing and annotation.</title>
        <authorList>
            <consortium name="The Broad Institute Genomics Platform"/>
            <consortium name="The Broad Institute Genome Sequencing Center for Infectious Disease"/>
            <person name="Wu L."/>
            <person name="Ma J."/>
        </authorList>
    </citation>
    <scope>NUCLEOTIDE SEQUENCE [LARGE SCALE GENOMIC DNA]</scope>
    <source>
        <strain evidence="3">CCM 8925</strain>
    </source>
</reference>
<evidence type="ECO:0000256" key="1">
    <source>
        <dbReference type="ARBA" id="ARBA00023025"/>
    </source>
</evidence>
<dbReference type="SUPFAM" id="SSF109797">
    <property type="entry name" value="Bacteriocin immunity protein-like"/>
    <property type="match status" value="1"/>
</dbReference>
<evidence type="ECO:0000313" key="2">
    <source>
        <dbReference type="EMBL" id="MFD0897860.1"/>
    </source>
</evidence>
<comment type="caution">
    <text evidence="2">The sequence shown here is derived from an EMBL/GenBank/DDBJ whole genome shotgun (WGS) entry which is preliminary data.</text>
</comment>
<dbReference type="Proteomes" id="UP001597104">
    <property type="component" value="Unassembled WGS sequence"/>
</dbReference>
<dbReference type="Pfam" id="PF08951">
    <property type="entry name" value="EntA_Immun"/>
    <property type="match status" value="1"/>
</dbReference>
<proteinExistence type="predicted"/>
<gene>
    <name evidence="2" type="ORF">ACFQZ7_09015</name>
</gene>
<dbReference type="RefSeq" id="WP_137638165.1">
    <property type="nucleotide sequence ID" value="NZ_BJDN01000019.1"/>
</dbReference>
<evidence type="ECO:0000313" key="3">
    <source>
        <dbReference type="Proteomes" id="UP001597104"/>
    </source>
</evidence>
<protein>
    <submittedName>
        <fullName evidence="2">Bacteriocin immunity protein</fullName>
    </submittedName>
</protein>
<keyword evidence="3" id="KW-1185">Reference proteome</keyword>
<dbReference type="InterPro" id="IPR023130">
    <property type="entry name" value="Ta0600-like_sf"/>
</dbReference>
<organism evidence="2 3">
    <name type="scientific">Loigolactobacillus binensis</name>
    <dbReference type="NCBI Taxonomy" id="2559922"/>
    <lineage>
        <taxon>Bacteria</taxon>
        <taxon>Bacillati</taxon>
        <taxon>Bacillota</taxon>
        <taxon>Bacilli</taxon>
        <taxon>Lactobacillales</taxon>
        <taxon>Lactobacillaceae</taxon>
        <taxon>Loigolactobacillus</taxon>
    </lineage>
</organism>
<name>A0ABW3EDR3_9LACO</name>
<accession>A0ABW3EDR3</accession>